<evidence type="ECO:0000313" key="2">
    <source>
        <dbReference type="EMBL" id="RPA79818.1"/>
    </source>
</evidence>
<reference evidence="2 3" key="1">
    <citation type="journal article" date="2018" name="Nat. Ecol. Evol.">
        <title>Pezizomycetes genomes reveal the molecular basis of ectomycorrhizal truffle lifestyle.</title>
        <authorList>
            <person name="Murat C."/>
            <person name="Payen T."/>
            <person name="Noel B."/>
            <person name="Kuo A."/>
            <person name="Morin E."/>
            <person name="Chen J."/>
            <person name="Kohler A."/>
            <person name="Krizsan K."/>
            <person name="Balestrini R."/>
            <person name="Da Silva C."/>
            <person name="Montanini B."/>
            <person name="Hainaut M."/>
            <person name="Levati E."/>
            <person name="Barry K.W."/>
            <person name="Belfiori B."/>
            <person name="Cichocki N."/>
            <person name="Clum A."/>
            <person name="Dockter R.B."/>
            <person name="Fauchery L."/>
            <person name="Guy J."/>
            <person name="Iotti M."/>
            <person name="Le Tacon F."/>
            <person name="Lindquist E.A."/>
            <person name="Lipzen A."/>
            <person name="Malagnac F."/>
            <person name="Mello A."/>
            <person name="Molinier V."/>
            <person name="Miyauchi S."/>
            <person name="Poulain J."/>
            <person name="Riccioni C."/>
            <person name="Rubini A."/>
            <person name="Sitrit Y."/>
            <person name="Splivallo R."/>
            <person name="Traeger S."/>
            <person name="Wang M."/>
            <person name="Zifcakova L."/>
            <person name="Wipf D."/>
            <person name="Zambonelli A."/>
            <person name="Paolocci F."/>
            <person name="Nowrousian M."/>
            <person name="Ottonello S."/>
            <person name="Baldrian P."/>
            <person name="Spatafora J.W."/>
            <person name="Henrissat B."/>
            <person name="Nagy L.G."/>
            <person name="Aury J.M."/>
            <person name="Wincker P."/>
            <person name="Grigoriev I.V."/>
            <person name="Bonfante P."/>
            <person name="Martin F.M."/>
        </authorList>
    </citation>
    <scope>NUCLEOTIDE SEQUENCE [LARGE SCALE GENOMIC DNA]</scope>
    <source>
        <strain evidence="2 3">RN42</strain>
    </source>
</reference>
<dbReference type="EMBL" id="ML119694">
    <property type="protein sequence ID" value="RPA79818.1"/>
    <property type="molecule type" value="Genomic_DNA"/>
</dbReference>
<dbReference type="Proteomes" id="UP000275078">
    <property type="component" value="Unassembled WGS sequence"/>
</dbReference>
<feature type="chain" id="PRO_5018134955" description="Ig-like domain-containing protein" evidence="1">
    <location>
        <begin position="25"/>
        <end position="502"/>
    </location>
</feature>
<evidence type="ECO:0000256" key="1">
    <source>
        <dbReference type="SAM" id="SignalP"/>
    </source>
</evidence>
<keyword evidence="1" id="KW-0732">Signal</keyword>
<dbReference type="AlphaFoldDB" id="A0A3N4I560"/>
<accession>A0A3N4I560</accession>
<keyword evidence="3" id="KW-1185">Reference proteome</keyword>
<gene>
    <name evidence="2" type="ORF">BJ508DRAFT_377385</name>
</gene>
<sequence length="502" mass="54703">MGPHNIAALFIIIFLVSIVDRVHGFPCIPTSNNLTNPSVAKPSTDVQPQSQPGLTILNNTKCSSVNASNSEILLSPIGYHNLLKSATPIFTLLSLNSTKPPLSMEILRPNSTGNIKAMLFGFPNIHMMGNRTVKAWDVVMVCSFSGKGRDTFNVTELREADEAIERKCGSRREGSVRLGREGKGVYARKGGVGDALNLKFYKIFVVGWNSSDVWPAAVFGKLLQSLILAPNLTLAFLIAEPTPINNTPFQSANSTMNPSRTVHRLSIAPLQQSTHNSQDKLHPFHVPLHLPAHFGMHALQFVLLGISLVSTTVPCIALPPTPAPLPSSNTRDIRATQLKFNNTTVVCTAEQTRDPKFMLTPEGHHHLIASHRPDSIFHSFSNITYNSPAGVKRARSALNETRFAFLLGWPRRGSLANATEWDGAYICSKNGVKEVVEKQLVVADAAIEGECGSRQAGFKILGRDVFYGRVVISGNNPWEWVDRQVRDVTGGLCSGLFGGVEA</sequence>
<feature type="signal peptide" evidence="1">
    <location>
        <begin position="1"/>
        <end position="24"/>
    </location>
</feature>
<evidence type="ECO:0000313" key="3">
    <source>
        <dbReference type="Proteomes" id="UP000275078"/>
    </source>
</evidence>
<organism evidence="2 3">
    <name type="scientific">Ascobolus immersus RN42</name>
    <dbReference type="NCBI Taxonomy" id="1160509"/>
    <lineage>
        <taxon>Eukaryota</taxon>
        <taxon>Fungi</taxon>
        <taxon>Dikarya</taxon>
        <taxon>Ascomycota</taxon>
        <taxon>Pezizomycotina</taxon>
        <taxon>Pezizomycetes</taxon>
        <taxon>Pezizales</taxon>
        <taxon>Ascobolaceae</taxon>
        <taxon>Ascobolus</taxon>
    </lineage>
</organism>
<name>A0A3N4I560_ASCIM</name>
<proteinExistence type="predicted"/>
<protein>
    <recommendedName>
        <fullName evidence="4">Ig-like domain-containing protein</fullName>
    </recommendedName>
</protein>
<evidence type="ECO:0008006" key="4">
    <source>
        <dbReference type="Google" id="ProtNLM"/>
    </source>
</evidence>